<dbReference type="AlphaFoldDB" id="A0A8S1ASR7"/>
<comment type="similarity">
    <text evidence="2 9">Belongs to the mitochondrial pyruvate carrier (MPC) (TC 2.A.105) family.</text>
</comment>
<proteinExistence type="inferred from homology"/>
<evidence type="ECO:0000256" key="3">
    <source>
        <dbReference type="ARBA" id="ARBA00022448"/>
    </source>
</evidence>
<dbReference type="OrthoDB" id="10039782at2759"/>
<dbReference type="PANTHER" id="PTHR14154">
    <property type="entry name" value="UPF0041 BRAIN PROTEIN 44-RELATED"/>
    <property type="match status" value="1"/>
</dbReference>
<dbReference type="GO" id="GO:0006850">
    <property type="term" value="P:pyruvate import into mitochondria"/>
    <property type="evidence" value="ECO:0007669"/>
    <property type="project" value="InterPro"/>
</dbReference>
<comment type="function">
    <text evidence="9">Mediates the uptake of pyruvate into mitochondria.</text>
</comment>
<keyword evidence="4" id="KW-0812">Transmembrane</keyword>
<keyword evidence="3 9" id="KW-0813">Transport</keyword>
<evidence type="ECO:0000256" key="9">
    <source>
        <dbReference type="RuleBase" id="RU363100"/>
    </source>
</evidence>
<protein>
    <recommendedName>
        <fullName evidence="9">Mitochondrial pyruvate carrier</fullName>
    </recommendedName>
</protein>
<evidence type="ECO:0000313" key="10">
    <source>
        <dbReference type="EMBL" id="CAB3251367.1"/>
    </source>
</evidence>
<evidence type="ECO:0000256" key="4">
    <source>
        <dbReference type="ARBA" id="ARBA00022692"/>
    </source>
</evidence>
<evidence type="ECO:0000256" key="6">
    <source>
        <dbReference type="ARBA" id="ARBA00022989"/>
    </source>
</evidence>
<organism evidence="10 11">
    <name type="scientific">Arctia plantaginis</name>
    <name type="common">Wood tiger moth</name>
    <name type="synonym">Phalaena plantaginis</name>
    <dbReference type="NCBI Taxonomy" id="874455"/>
    <lineage>
        <taxon>Eukaryota</taxon>
        <taxon>Metazoa</taxon>
        <taxon>Ecdysozoa</taxon>
        <taxon>Arthropoda</taxon>
        <taxon>Hexapoda</taxon>
        <taxon>Insecta</taxon>
        <taxon>Pterygota</taxon>
        <taxon>Neoptera</taxon>
        <taxon>Endopterygota</taxon>
        <taxon>Lepidoptera</taxon>
        <taxon>Glossata</taxon>
        <taxon>Ditrysia</taxon>
        <taxon>Noctuoidea</taxon>
        <taxon>Erebidae</taxon>
        <taxon>Arctiinae</taxon>
        <taxon>Arctia</taxon>
    </lineage>
</organism>
<keyword evidence="7 9" id="KW-0496">Mitochondrion</keyword>
<keyword evidence="8" id="KW-0472">Membrane</keyword>
<comment type="subcellular location">
    <subcellularLocation>
        <location evidence="1 9">Mitochondrion inner membrane</location>
        <topology evidence="1 9">Multi-pass membrane protein</topology>
    </subcellularLocation>
</comment>
<sequence>MDQYTLVESSGNSKDINNISYIEVYDYGRLLIYYNLKEIANMSHAKKFFKQLKSKEFRDYLMSTHFWGPVANWGIPIAAIADTKKDPSFISGKMTLALTLYSLMFMRFAWKVQPRNLLLFACHFTNECAQLTQGFRFINYNYMVQSDAKK</sequence>
<gene>
    <name evidence="10" type="ORF">APLA_LOCUS13602</name>
</gene>
<comment type="caution">
    <text evidence="10">The sequence shown here is derived from an EMBL/GenBank/DDBJ whole genome shotgun (WGS) entry which is preliminary data.</text>
</comment>
<keyword evidence="5 9" id="KW-0999">Mitochondrion inner membrane</keyword>
<evidence type="ECO:0000256" key="5">
    <source>
        <dbReference type="ARBA" id="ARBA00022792"/>
    </source>
</evidence>
<evidence type="ECO:0000256" key="1">
    <source>
        <dbReference type="ARBA" id="ARBA00004448"/>
    </source>
</evidence>
<evidence type="ECO:0000313" key="11">
    <source>
        <dbReference type="Proteomes" id="UP000494256"/>
    </source>
</evidence>
<dbReference type="InterPro" id="IPR005336">
    <property type="entry name" value="MPC"/>
</dbReference>
<dbReference type="EMBL" id="CADEBD010000357">
    <property type="protein sequence ID" value="CAB3251367.1"/>
    <property type="molecule type" value="Genomic_DNA"/>
</dbReference>
<evidence type="ECO:0000256" key="8">
    <source>
        <dbReference type="ARBA" id="ARBA00023136"/>
    </source>
</evidence>
<accession>A0A8S1ASR7</accession>
<name>A0A8S1ASR7_ARCPL</name>
<reference evidence="10 11" key="1">
    <citation type="submission" date="2020-04" db="EMBL/GenBank/DDBJ databases">
        <authorList>
            <person name="Wallbank WR R."/>
            <person name="Pardo Diaz C."/>
            <person name="Kozak K."/>
            <person name="Martin S."/>
            <person name="Jiggins C."/>
            <person name="Moest M."/>
            <person name="Warren A I."/>
            <person name="Byers J.R.P. K."/>
            <person name="Montejo-Kovacevich G."/>
            <person name="Yen C E."/>
        </authorList>
    </citation>
    <scope>NUCLEOTIDE SEQUENCE [LARGE SCALE GENOMIC DNA]</scope>
</reference>
<dbReference type="Pfam" id="PF03650">
    <property type="entry name" value="MPC"/>
    <property type="match status" value="1"/>
</dbReference>
<dbReference type="Proteomes" id="UP000494256">
    <property type="component" value="Unassembled WGS sequence"/>
</dbReference>
<keyword evidence="6" id="KW-1133">Transmembrane helix</keyword>
<evidence type="ECO:0000256" key="7">
    <source>
        <dbReference type="ARBA" id="ARBA00023128"/>
    </source>
</evidence>
<evidence type="ECO:0000256" key="2">
    <source>
        <dbReference type="ARBA" id="ARBA00006416"/>
    </source>
</evidence>
<dbReference type="GO" id="GO:0005743">
    <property type="term" value="C:mitochondrial inner membrane"/>
    <property type="evidence" value="ECO:0007669"/>
    <property type="project" value="UniProtKB-SubCell"/>
</dbReference>